<evidence type="ECO:0000313" key="2">
    <source>
        <dbReference type="Proteomes" id="UP001054837"/>
    </source>
</evidence>
<dbReference type="EMBL" id="BPLQ01009569">
    <property type="protein sequence ID" value="GIY44784.1"/>
    <property type="molecule type" value="Genomic_DNA"/>
</dbReference>
<comment type="caution">
    <text evidence="1">The sequence shown here is derived from an EMBL/GenBank/DDBJ whole genome shotgun (WGS) entry which is preliminary data.</text>
</comment>
<dbReference type="AlphaFoldDB" id="A0AAV4THS9"/>
<evidence type="ECO:0000313" key="1">
    <source>
        <dbReference type="EMBL" id="GIY44784.1"/>
    </source>
</evidence>
<keyword evidence="2" id="KW-1185">Reference proteome</keyword>
<accession>A0AAV4THS9</accession>
<name>A0AAV4THS9_9ARAC</name>
<reference evidence="1 2" key="1">
    <citation type="submission" date="2021-06" db="EMBL/GenBank/DDBJ databases">
        <title>Caerostris darwini draft genome.</title>
        <authorList>
            <person name="Kono N."/>
            <person name="Arakawa K."/>
        </authorList>
    </citation>
    <scope>NUCLEOTIDE SEQUENCE [LARGE SCALE GENOMIC DNA]</scope>
</reference>
<dbReference type="Proteomes" id="UP001054837">
    <property type="component" value="Unassembled WGS sequence"/>
</dbReference>
<protein>
    <submittedName>
        <fullName evidence="1">Uncharacterized protein</fullName>
    </submittedName>
</protein>
<gene>
    <name evidence="1" type="ORF">CDAR_219631</name>
</gene>
<sequence>MYLDQKIPLFSLTFVPFWLWDIHWRRWGDLLFQIVAPVCRLCFSLHPVAMTTTHLPSRAVSRVSLFGAATFSINTFAMFDHMGSGKFRLP</sequence>
<proteinExistence type="predicted"/>
<organism evidence="1 2">
    <name type="scientific">Caerostris darwini</name>
    <dbReference type="NCBI Taxonomy" id="1538125"/>
    <lineage>
        <taxon>Eukaryota</taxon>
        <taxon>Metazoa</taxon>
        <taxon>Ecdysozoa</taxon>
        <taxon>Arthropoda</taxon>
        <taxon>Chelicerata</taxon>
        <taxon>Arachnida</taxon>
        <taxon>Araneae</taxon>
        <taxon>Araneomorphae</taxon>
        <taxon>Entelegynae</taxon>
        <taxon>Araneoidea</taxon>
        <taxon>Araneidae</taxon>
        <taxon>Caerostris</taxon>
    </lineage>
</organism>